<dbReference type="SUPFAM" id="SSF56801">
    <property type="entry name" value="Acetyl-CoA synthetase-like"/>
    <property type="match status" value="1"/>
</dbReference>
<accession>A0ABP1RMZ8</accession>
<evidence type="ECO:0000256" key="6">
    <source>
        <dbReference type="ARBA" id="ARBA00041297"/>
    </source>
</evidence>
<evidence type="ECO:0000256" key="3">
    <source>
        <dbReference type="ARBA" id="ARBA00022741"/>
    </source>
</evidence>
<protein>
    <recommendedName>
        <fullName evidence="6">Long-chain-fatty-acid--CoA ligase</fullName>
    </recommendedName>
</protein>
<comment type="catalytic activity">
    <reaction evidence="7">
        <text>tetracosanoate + ATP + CoA = tetracosanoyl-CoA + AMP + diphosphate</text>
        <dbReference type="Rhea" id="RHEA:33639"/>
        <dbReference type="ChEBI" id="CHEBI:30616"/>
        <dbReference type="ChEBI" id="CHEBI:31014"/>
        <dbReference type="ChEBI" id="CHEBI:33019"/>
        <dbReference type="ChEBI" id="CHEBI:57287"/>
        <dbReference type="ChEBI" id="CHEBI:65052"/>
        <dbReference type="ChEBI" id="CHEBI:456215"/>
    </reaction>
    <physiologicalReaction direction="left-to-right" evidence="7">
        <dbReference type="Rhea" id="RHEA:33640"/>
    </physiologicalReaction>
</comment>
<name>A0ABP1RMZ8_9HEXA</name>
<dbReference type="InterPro" id="IPR000873">
    <property type="entry name" value="AMP-dep_synth/lig_dom"/>
</dbReference>
<organism evidence="9 10">
    <name type="scientific">Orchesella dallaii</name>
    <dbReference type="NCBI Taxonomy" id="48710"/>
    <lineage>
        <taxon>Eukaryota</taxon>
        <taxon>Metazoa</taxon>
        <taxon>Ecdysozoa</taxon>
        <taxon>Arthropoda</taxon>
        <taxon>Hexapoda</taxon>
        <taxon>Collembola</taxon>
        <taxon>Entomobryomorpha</taxon>
        <taxon>Entomobryoidea</taxon>
        <taxon>Orchesellidae</taxon>
        <taxon>Orchesellinae</taxon>
        <taxon>Orchesella</taxon>
    </lineage>
</organism>
<evidence type="ECO:0000256" key="5">
    <source>
        <dbReference type="ARBA" id="ARBA00036527"/>
    </source>
</evidence>
<dbReference type="Gene3D" id="3.40.50.12780">
    <property type="entry name" value="N-terminal domain of ligase-like"/>
    <property type="match status" value="1"/>
</dbReference>
<dbReference type="Gene3D" id="3.30.300.30">
    <property type="match status" value="1"/>
</dbReference>
<feature type="domain" description="AMP-dependent synthetase/ligase" evidence="8">
    <location>
        <begin position="80"/>
        <end position="442"/>
    </location>
</feature>
<keyword evidence="3" id="KW-0547">Nucleotide-binding</keyword>
<evidence type="ECO:0000256" key="2">
    <source>
        <dbReference type="ARBA" id="ARBA00022598"/>
    </source>
</evidence>
<proteinExistence type="inferred from homology"/>
<keyword evidence="4" id="KW-0067">ATP-binding</keyword>
<gene>
    <name evidence="9" type="ORF">ODALV1_LOCUS24120</name>
</gene>
<evidence type="ECO:0000259" key="8">
    <source>
        <dbReference type="Pfam" id="PF00501"/>
    </source>
</evidence>
<dbReference type="InterPro" id="IPR042099">
    <property type="entry name" value="ANL_N_sf"/>
</dbReference>
<keyword evidence="10" id="KW-1185">Reference proteome</keyword>
<evidence type="ECO:0000256" key="1">
    <source>
        <dbReference type="ARBA" id="ARBA00006432"/>
    </source>
</evidence>
<evidence type="ECO:0000313" key="10">
    <source>
        <dbReference type="Proteomes" id="UP001642540"/>
    </source>
</evidence>
<dbReference type="EMBL" id="CAXLJM020000086">
    <property type="protein sequence ID" value="CAL8131305.1"/>
    <property type="molecule type" value="Genomic_DNA"/>
</dbReference>
<dbReference type="InterPro" id="IPR045851">
    <property type="entry name" value="AMP-bd_C_sf"/>
</dbReference>
<dbReference type="PANTHER" id="PTHR43107:SF15">
    <property type="entry name" value="FATTY ACID TRANSPORT PROTEIN 3, ISOFORM A"/>
    <property type="match status" value="1"/>
</dbReference>
<reference evidence="9 10" key="1">
    <citation type="submission" date="2024-08" db="EMBL/GenBank/DDBJ databases">
        <authorList>
            <person name="Cucini C."/>
            <person name="Frati F."/>
        </authorList>
    </citation>
    <scope>NUCLEOTIDE SEQUENCE [LARGE SCALE GENOMIC DNA]</scope>
</reference>
<dbReference type="Proteomes" id="UP001642540">
    <property type="component" value="Unassembled WGS sequence"/>
</dbReference>
<dbReference type="PANTHER" id="PTHR43107">
    <property type="entry name" value="LONG-CHAIN FATTY ACID TRANSPORT PROTEIN"/>
    <property type="match status" value="1"/>
</dbReference>
<dbReference type="Pfam" id="PF00501">
    <property type="entry name" value="AMP-binding"/>
    <property type="match status" value="1"/>
</dbReference>
<evidence type="ECO:0000313" key="9">
    <source>
        <dbReference type="EMBL" id="CAL8131305.1"/>
    </source>
</evidence>
<dbReference type="InterPro" id="IPR020845">
    <property type="entry name" value="AMP-binding_CS"/>
</dbReference>
<dbReference type="PROSITE" id="PS00455">
    <property type="entry name" value="AMP_BINDING"/>
    <property type="match status" value="1"/>
</dbReference>
<comment type="similarity">
    <text evidence="1">Belongs to the ATP-dependent AMP-binding enzyme family.</text>
</comment>
<keyword evidence="2" id="KW-0436">Ligase</keyword>
<sequence>MENLPITLFDTLRYLLVFWIGSYFWKKREFISILLSTFRRDIWLLYVLYGKILLSWIGRKRRNETLFRSIDKIVKEDGGEQVCFYFGDEKWSHKQIQEMSFRVANYFQGIGLKKGDAVGLAMTNRPEHAAIWLGLGRIGVVSVLINTNLRNESLEKCVSVVECKAFIIGSELREAFAEIWSNGKGKQLLPSDIYELDRFMEDPKWVPETVKTQIGSFTTIDFAQCLLKTSKGATVVSPDQEPTFLDPIMYIFTSGTTGVPKAVRCSHGRLFFLASTASVINFSSRDVCYNPAPMYHAGGLLAVVWAFCFRAPAVLVVKFSATNFWKDVHRYKVTVCMYIGEFCRFIQNQPEKPELEKGHTLRAMFGGGGLRPEVWMAFQERFNVKQFVDIYASTEGNCTLINLEGKIGPCGYIPVWFQPVHPIQLVKTDPVTGEVLRDHKTGFAVRCENGEPGELIGKIVDSVPMARFDGYTDPVATEQKILRNAFVQGDKYFRSGDCVTRDKYGYYYFQDRIGDTFRWKSENVATTLVEAVISRITGLRNNTVYGVKVPGTEGSPCMAAILDSSDSELDLEALTNGMKMSLPKYAMPMFIRLISIQKGLDMTGTYKFQKFRLREDGFNILSIKDPVYIYSTVTESYRRMDLDKYTEVMRGNYRF</sequence>
<comment type="caution">
    <text evidence="9">The sequence shown here is derived from an EMBL/GenBank/DDBJ whole genome shotgun (WGS) entry which is preliminary data.</text>
</comment>
<evidence type="ECO:0000256" key="4">
    <source>
        <dbReference type="ARBA" id="ARBA00022840"/>
    </source>
</evidence>
<comment type="catalytic activity">
    <reaction evidence="5">
        <text>a very long-chain fatty acid + ATP + CoA = a very long-chain fatty acyl-CoA + AMP + diphosphate</text>
        <dbReference type="Rhea" id="RHEA:54536"/>
        <dbReference type="ChEBI" id="CHEBI:30616"/>
        <dbReference type="ChEBI" id="CHEBI:33019"/>
        <dbReference type="ChEBI" id="CHEBI:57287"/>
        <dbReference type="ChEBI" id="CHEBI:58950"/>
        <dbReference type="ChEBI" id="CHEBI:138261"/>
        <dbReference type="ChEBI" id="CHEBI:456215"/>
    </reaction>
    <physiologicalReaction direction="left-to-right" evidence="5">
        <dbReference type="Rhea" id="RHEA:54537"/>
    </physiologicalReaction>
</comment>
<evidence type="ECO:0000256" key="7">
    <source>
        <dbReference type="ARBA" id="ARBA00048666"/>
    </source>
</evidence>